<feature type="domain" description="MyTH4" evidence="4">
    <location>
        <begin position="336"/>
        <end position="489"/>
    </location>
</feature>
<dbReference type="GO" id="GO:0005096">
    <property type="term" value="F:GTPase activator activity"/>
    <property type="evidence" value="ECO:0007669"/>
    <property type="project" value="TreeGrafter"/>
</dbReference>
<dbReference type="SMART" id="SM00324">
    <property type="entry name" value="RhoGAP"/>
    <property type="match status" value="1"/>
</dbReference>
<reference evidence="5 6" key="1">
    <citation type="journal article" date="2018" name="MBio">
        <title>Comparative Genomics Reveals the Core Gene Toolbox for the Fungus-Insect Symbiosis.</title>
        <authorList>
            <person name="Wang Y."/>
            <person name="Stata M."/>
            <person name="Wang W."/>
            <person name="Stajich J.E."/>
            <person name="White M.M."/>
            <person name="Moncalvo J.M."/>
        </authorList>
    </citation>
    <scope>NUCLEOTIDE SEQUENCE [LARGE SCALE GENOMIC DNA]</scope>
    <source>
        <strain evidence="5 6">SWE-8-4</strain>
    </source>
</reference>
<feature type="region of interest" description="Disordered" evidence="1">
    <location>
        <begin position="140"/>
        <end position="165"/>
    </location>
</feature>
<evidence type="ECO:0000256" key="1">
    <source>
        <dbReference type="SAM" id="MobiDB-lite"/>
    </source>
</evidence>
<sequence length="702" mass="80511">MSPNASVQNEKIVYKPNEWIKILDSTTEEILFINPCSGDFAPQPPKNSIVKNKDPSLVWWEIYDESNNLPFYFNSVSKVTEWEPPKKAIIIPSTLFNNNNEDEDSAFDHSDNENFYKNDSHKLDDSIGFNKMKLENSSVGFSRPSYEDSQKSTVIDTDYKNSDSASDIKLDEKSTSDLDILVHDSDINQKNIFTDLKIKNHDQVVAISNSDNKSDTGILHNSPVKSIKDNKNSKAICDRIPRDKTTQKDDDQDSRSSSVEGKNDLKTLVEFLNAGPQDFQDSKASGSLDQNYEKSIRITEDPDSYVNFEDFADKNFVTPKRGLFRRKLTKKDLVSYTYENLDCPLLDIPKKYHKYCMDIFYIIQSIMNTSVISDSMHEIKLTQQLVQICSTTPDVIDEMYCQLSKQLTRNFNLLAVKKGWVLYSVISLACCPRSTRPFILLYVHDQMNRFEKYIKESTIYVDIYMAISRSYYCIKRFMDKGSVRVRILKREEIRLAEKIASSPPLFGAPLENLMKFKEMVYTKKKIPLILCMLLEAIKSLNGHVSEGLFRVPGDSDKVFSTRLKLEAGQKVSISENEVNVYASLLKEWLRELKYPLIDPSKYMDCINSPSDVKNAHKIIKELPILYQRTSIYLLEFLNFLSIPEHSAKTKMSISNLALVFSPSFLRSPTNDLKLAFSNTTNEQTFIETLILNPLPPIGDIEE</sequence>
<feature type="domain" description="WW" evidence="2">
    <location>
        <begin position="60"/>
        <end position="87"/>
    </location>
</feature>
<evidence type="ECO:0000313" key="6">
    <source>
        <dbReference type="Proteomes" id="UP000245383"/>
    </source>
</evidence>
<evidence type="ECO:0000259" key="4">
    <source>
        <dbReference type="PROSITE" id="PS51016"/>
    </source>
</evidence>
<dbReference type="SMART" id="SM00139">
    <property type="entry name" value="MyTH4"/>
    <property type="match status" value="1"/>
</dbReference>
<dbReference type="OrthoDB" id="437889at2759"/>
<dbReference type="STRING" id="133385.A0A2T9YS51"/>
<dbReference type="GO" id="GO:0005737">
    <property type="term" value="C:cytoplasm"/>
    <property type="evidence" value="ECO:0007669"/>
    <property type="project" value="TreeGrafter"/>
</dbReference>
<dbReference type="InterPro" id="IPR036020">
    <property type="entry name" value="WW_dom_sf"/>
</dbReference>
<dbReference type="PANTHER" id="PTHR45876">
    <property type="entry name" value="FI04035P"/>
    <property type="match status" value="1"/>
</dbReference>
<proteinExistence type="predicted"/>
<dbReference type="GO" id="GO:0005856">
    <property type="term" value="C:cytoskeleton"/>
    <property type="evidence" value="ECO:0007669"/>
    <property type="project" value="InterPro"/>
</dbReference>
<gene>
    <name evidence="5" type="ORF">BB561_002011</name>
</gene>
<dbReference type="PANTHER" id="PTHR45876:SF8">
    <property type="entry name" value="FI04035P"/>
    <property type="match status" value="1"/>
</dbReference>
<feature type="compositionally biased region" description="Basic and acidic residues" evidence="1">
    <location>
        <begin position="226"/>
        <end position="249"/>
    </location>
</feature>
<protein>
    <recommendedName>
        <fullName evidence="7">Rho-GAP domain-containing protein</fullName>
    </recommendedName>
</protein>
<evidence type="ECO:0000259" key="3">
    <source>
        <dbReference type="PROSITE" id="PS50238"/>
    </source>
</evidence>
<dbReference type="GO" id="GO:0007165">
    <property type="term" value="P:signal transduction"/>
    <property type="evidence" value="ECO:0007669"/>
    <property type="project" value="InterPro"/>
</dbReference>
<dbReference type="InterPro" id="IPR000198">
    <property type="entry name" value="RhoGAP_dom"/>
</dbReference>
<dbReference type="Gene3D" id="2.20.70.10">
    <property type="match status" value="1"/>
</dbReference>
<dbReference type="SUPFAM" id="SSF51045">
    <property type="entry name" value="WW domain"/>
    <property type="match status" value="1"/>
</dbReference>
<dbReference type="EMBL" id="MBFR01000064">
    <property type="protein sequence ID" value="PVU95136.1"/>
    <property type="molecule type" value="Genomic_DNA"/>
</dbReference>
<dbReference type="InterPro" id="IPR038185">
    <property type="entry name" value="MyTH4_dom_sf"/>
</dbReference>
<dbReference type="Pfam" id="PF00784">
    <property type="entry name" value="MyTH4"/>
    <property type="match status" value="1"/>
</dbReference>
<dbReference type="InterPro" id="IPR000857">
    <property type="entry name" value="MyTH4_dom"/>
</dbReference>
<feature type="region of interest" description="Disordered" evidence="1">
    <location>
        <begin position="210"/>
        <end position="260"/>
    </location>
</feature>
<dbReference type="InterPro" id="IPR001202">
    <property type="entry name" value="WW_dom"/>
</dbReference>
<evidence type="ECO:0008006" key="7">
    <source>
        <dbReference type="Google" id="ProtNLM"/>
    </source>
</evidence>
<dbReference type="AlphaFoldDB" id="A0A2T9YS51"/>
<dbReference type="PROSITE" id="PS50238">
    <property type="entry name" value="RHOGAP"/>
    <property type="match status" value="1"/>
</dbReference>
<accession>A0A2T9YS51</accession>
<dbReference type="Gene3D" id="1.25.40.530">
    <property type="entry name" value="MyTH4 domain"/>
    <property type="match status" value="1"/>
</dbReference>
<dbReference type="PROSITE" id="PS50020">
    <property type="entry name" value="WW_DOMAIN_2"/>
    <property type="match status" value="1"/>
</dbReference>
<comment type="caution">
    <text evidence="5">The sequence shown here is derived from an EMBL/GenBank/DDBJ whole genome shotgun (WGS) entry which is preliminary data.</text>
</comment>
<dbReference type="SUPFAM" id="SSF48350">
    <property type="entry name" value="GTPase activation domain, GAP"/>
    <property type="match status" value="1"/>
</dbReference>
<dbReference type="PROSITE" id="PS51016">
    <property type="entry name" value="MYTH4"/>
    <property type="match status" value="1"/>
</dbReference>
<name>A0A2T9YS51_9FUNG</name>
<dbReference type="Proteomes" id="UP000245383">
    <property type="component" value="Unassembled WGS sequence"/>
</dbReference>
<dbReference type="Pfam" id="PF00620">
    <property type="entry name" value="RhoGAP"/>
    <property type="match status" value="1"/>
</dbReference>
<evidence type="ECO:0000313" key="5">
    <source>
        <dbReference type="EMBL" id="PVU95136.1"/>
    </source>
</evidence>
<dbReference type="InterPro" id="IPR008936">
    <property type="entry name" value="Rho_GTPase_activation_prot"/>
</dbReference>
<keyword evidence="6" id="KW-1185">Reference proteome</keyword>
<organism evidence="5 6">
    <name type="scientific">Smittium simulii</name>
    <dbReference type="NCBI Taxonomy" id="133385"/>
    <lineage>
        <taxon>Eukaryota</taxon>
        <taxon>Fungi</taxon>
        <taxon>Fungi incertae sedis</taxon>
        <taxon>Zoopagomycota</taxon>
        <taxon>Kickxellomycotina</taxon>
        <taxon>Harpellomycetes</taxon>
        <taxon>Harpellales</taxon>
        <taxon>Legeriomycetaceae</taxon>
        <taxon>Smittium</taxon>
    </lineage>
</organism>
<evidence type="ECO:0000259" key="2">
    <source>
        <dbReference type="PROSITE" id="PS50020"/>
    </source>
</evidence>
<dbReference type="Gene3D" id="1.10.555.10">
    <property type="entry name" value="Rho GTPase activation protein"/>
    <property type="match status" value="1"/>
</dbReference>
<feature type="domain" description="Rho-GAP" evidence="3">
    <location>
        <begin position="508"/>
        <end position="697"/>
    </location>
</feature>